<evidence type="ECO:0000313" key="7">
    <source>
        <dbReference type="Proteomes" id="UP000242243"/>
    </source>
</evidence>
<dbReference type="InterPro" id="IPR011663">
    <property type="entry name" value="UTRA"/>
</dbReference>
<reference evidence="5 8" key="2">
    <citation type="submission" date="2019-07" db="EMBL/GenBank/DDBJ databases">
        <title>Whole genome shotgun sequence of Halolactibacillus halophilus NBRC 100868.</title>
        <authorList>
            <person name="Hosoyama A."/>
            <person name="Uohara A."/>
            <person name="Ohji S."/>
            <person name="Ichikawa N."/>
        </authorList>
    </citation>
    <scope>NUCLEOTIDE SEQUENCE [LARGE SCALE GENOMIC DNA]</scope>
    <source>
        <strain evidence="5 8">NBRC 100868</strain>
    </source>
</reference>
<dbReference type="OrthoDB" id="149756at2"/>
<dbReference type="Pfam" id="PF07702">
    <property type="entry name" value="UTRA"/>
    <property type="match status" value="1"/>
</dbReference>
<accession>A0A1I5LH57</accession>
<evidence type="ECO:0000259" key="4">
    <source>
        <dbReference type="PROSITE" id="PS50949"/>
    </source>
</evidence>
<keyword evidence="2" id="KW-0238">DNA-binding</keyword>
<dbReference type="PANTHER" id="PTHR44846">
    <property type="entry name" value="MANNOSYL-D-GLYCERATE TRANSPORT/METABOLISM SYSTEM REPRESSOR MNGR-RELATED"/>
    <property type="match status" value="1"/>
</dbReference>
<evidence type="ECO:0000256" key="2">
    <source>
        <dbReference type="ARBA" id="ARBA00023125"/>
    </source>
</evidence>
<dbReference type="GO" id="GO:0003677">
    <property type="term" value="F:DNA binding"/>
    <property type="evidence" value="ECO:0007669"/>
    <property type="project" value="UniProtKB-KW"/>
</dbReference>
<dbReference type="EMBL" id="FOXC01000002">
    <property type="protein sequence ID" value="SFO96648.1"/>
    <property type="molecule type" value="Genomic_DNA"/>
</dbReference>
<protein>
    <submittedName>
        <fullName evidence="6">GntR family transcriptional regulator</fullName>
    </submittedName>
    <submittedName>
        <fullName evidence="5">HTH-type transcriptional regulator YmfC</fullName>
    </submittedName>
</protein>
<dbReference type="GO" id="GO:0003700">
    <property type="term" value="F:DNA-binding transcription factor activity"/>
    <property type="evidence" value="ECO:0007669"/>
    <property type="project" value="InterPro"/>
</dbReference>
<keyword evidence="1" id="KW-0805">Transcription regulation</keyword>
<evidence type="ECO:0000313" key="8">
    <source>
        <dbReference type="Proteomes" id="UP000321547"/>
    </source>
</evidence>
<sequence>MSKDYLDSKEYGETLSKMREDIENGVYPPNERLHPLYELATNYHVSRTTMEAVIEELVDENMVTRRLGNGIFVNPKPIYSSGIEELGSVSDMIKRAGKLPGTQFVAAEVVKPSASDLAQFNSLDVQALARVERVRTADGEPVVYCIDKIDHELVPIGLIHSQDSIFKLIEEHTGKRIHYAETFIEPIGFHEKISAILNCRPDQALLLLRQMHYTEDHEPILYSVNYFKSDAFQFHVVRKRTD</sequence>
<gene>
    <name evidence="5" type="primary">ymfC</name>
    <name evidence="5" type="ORF">HHA03_03540</name>
    <name evidence="6" type="ORF">SAMN05421839_10270</name>
</gene>
<organism evidence="6 7">
    <name type="scientific">Halolactibacillus halophilus</name>
    <dbReference type="NCBI Taxonomy" id="306540"/>
    <lineage>
        <taxon>Bacteria</taxon>
        <taxon>Bacillati</taxon>
        <taxon>Bacillota</taxon>
        <taxon>Bacilli</taxon>
        <taxon>Bacillales</taxon>
        <taxon>Bacillaceae</taxon>
        <taxon>Halolactibacillus</taxon>
    </lineage>
</organism>
<dbReference type="Gene3D" id="3.40.1410.10">
    <property type="entry name" value="Chorismate lyase-like"/>
    <property type="match status" value="1"/>
</dbReference>
<dbReference type="SUPFAM" id="SSF46785">
    <property type="entry name" value="Winged helix' DNA-binding domain"/>
    <property type="match status" value="1"/>
</dbReference>
<proteinExistence type="predicted"/>
<dbReference type="InterPro" id="IPR050679">
    <property type="entry name" value="Bact_HTH_transcr_reg"/>
</dbReference>
<evidence type="ECO:0000256" key="3">
    <source>
        <dbReference type="ARBA" id="ARBA00023163"/>
    </source>
</evidence>
<dbReference type="RefSeq" id="WP_089829647.1">
    <property type="nucleotide sequence ID" value="NZ_BJWI01000002.1"/>
</dbReference>
<dbReference type="InterPro" id="IPR036388">
    <property type="entry name" value="WH-like_DNA-bd_sf"/>
</dbReference>
<dbReference type="EMBL" id="BJWI01000002">
    <property type="protein sequence ID" value="GEM00822.1"/>
    <property type="molecule type" value="Genomic_DNA"/>
</dbReference>
<dbReference type="SMART" id="SM00866">
    <property type="entry name" value="UTRA"/>
    <property type="match status" value="1"/>
</dbReference>
<evidence type="ECO:0000313" key="5">
    <source>
        <dbReference type="EMBL" id="GEM00822.1"/>
    </source>
</evidence>
<dbReference type="InterPro" id="IPR036390">
    <property type="entry name" value="WH_DNA-bd_sf"/>
</dbReference>
<evidence type="ECO:0000313" key="6">
    <source>
        <dbReference type="EMBL" id="SFO96648.1"/>
    </source>
</evidence>
<reference evidence="6 7" key="1">
    <citation type="submission" date="2016-10" db="EMBL/GenBank/DDBJ databases">
        <authorList>
            <person name="de Groot N.N."/>
        </authorList>
    </citation>
    <scope>NUCLEOTIDE SEQUENCE [LARGE SCALE GENOMIC DNA]</scope>
    <source>
        <strain evidence="6 7">DSM 17073</strain>
    </source>
</reference>
<dbReference type="Gene3D" id="1.10.10.10">
    <property type="entry name" value="Winged helix-like DNA-binding domain superfamily/Winged helix DNA-binding domain"/>
    <property type="match status" value="1"/>
</dbReference>
<dbReference type="PANTHER" id="PTHR44846:SF17">
    <property type="entry name" value="GNTR-FAMILY TRANSCRIPTIONAL REGULATOR"/>
    <property type="match status" value="1"/>
</dbReference>
<dbReference type="GO" id="GO:0045892">
    <property type="term" value="P:negative regulation of DNA-templated transcription"/>
    <property type="evidence" value="ECO:0007669"/>
    <property type="project" value="TreeGrafter"/>
</dbReference>
<name>A0A1I5LH57_9BACI</name>
<feature type="domain" description="HTH gntR-type" evidence="4">
    <location>
        <begin position="8"/>
        <end position="76"/>
    </location>
</feature>
<dbReference type="PROSITE" id="PS50949">
    <property type="entry name" value="HTH_GNTR"/>
    <property type="match status" value="1"/>
</dbReference>
<dbReference type="Proteomes" id="UP000242243">
    <property type="component" value="Unassembled WGS sequence"/>
</dbReference>
<keyword evidence="8" id="KW-1185">Reference proteome</keyword>
<dbReference type="InterPro" id="IPR028978">
    <property type="entry name" value="Chorismate_lyase_/UTRA_dom_sf"/>
</dbReference>
<dbReference type="AlphaFoldDB" id="A0A1I5LH57"/>
<evidence type="ECO:0000256" key="1">
    <source>
        <dbReference type="ARBA" id="ARBA00023015"/>
    </source>
</evidence>
<dbReference type="STRING" id="306540.SAMN05421839_10270"/>
<dbReference type="SMART" id="SM00345">
    <property type="entry name" value="HTH_GNTR"/>
    <property type="match status" value="1"/>
</dbReference>
<keyword evidence="3" id="KW-0804">Transcription</keyword>
<dbReference type="Proteomes" id="UP000321547">
    <property type="component" value="Unassembled WGS sequence"/>
</dbReference>
<dbReference type="CDD" id="cd07377">
    <property type="entry name" value="WHTH_GntR"/>
    <property type="match status" value="1"/>
</dbReference>
<dbReference type="Pfam" id="PF00392">
    <property type="entry name" value="GntR"/>
    <property type="match status" value="1"/>
</dbReference>
<dbReference type="SUPFAM" id="SSF64288">
    <property type="entry name" value="Chorismate lyase-like"/>
    <property type="match status" value="1"/>
</dbReference>
<dbReference type="InterPro" id="IPR000524">
    <property type="entry name" value="Tscrpt_reg_HTH_GntR"/>
</dbReference>